<keyword evidence="3" id="KW-1185">Reference proteome</keyword>
<dbReference type="Pfam" id="PF00561">
    <property type="entry name" value="Abhydrolase_1"/>
    <property type="match status" value="1"/>
</dbReference>
<dbReference type="SUPFAM" id="SSF53474">
    <property type="entry name" value="alpha/beta-Hydrolases"/>
    <property type="match status" value="1"/>
</dbReference>
<dbReference type="InterPro" id="IPR050266">
    <property type="entry name" value="AB_hydrolase_sf"/>
</dbReference>
<evidence type="ECO:0000259" key="1">
    <source>
        <dbReference type="Pfam" id="PF00561"/>
    </source>
</evidence>
<feature type="domain" description="AB hydrolase-1" evidence="1">
    <location>
        <begin position="21"/>
        <end position="253"/>
    </location>
</feature>
<dbReference type="GO" id="GO:0016787">
    <property type="term" value="F:hydrolase activity"/>
    <property type="evidence" value="ECO:0007669"/>
    <property type="project" value="UniProtKB-KW"/>
</dbReference>
<keyword evidence="2" id="KW-0378">Hydrolase</keyword>
<comment type="caution">
    <text evidence="2">The sequence shown here is derived from an EMBL/GenBank/DDBJ whole genome shotgun (WGS) entry which is preliminary data.</text>
</comment>
<dbReference type="RefSeq" id="WP_061140909.1">
    <property type="nucleotide sequence ID" value="NZ_LNNH01000010.1"/>
</dbReference>
<dbReference type="InterPro" id="IPR000073">
    <property type="entry name" value="AB_hydrolase_1"/>
</dbReference>
<reference evidence="2 3" key="1">
    <citation type="submission" date="2015-11" db="EMBL/GenBank/DDBJ databases">
        <title>Genome Sequence of Bacillus simplex strain VanAntwerpen2.</title>
        <authorList>
            <person name="Couger M.B."/>
        </authorList>
    </citation>
    <scope>NUCLEOTIDE SEQUENCE [LARGE SCALE GENOMIC DNA]</scope>
    <source>
        <strain evidence="2 3">VanAntwerpen02</strain>
    </source>
</reference>
<proteinExistence type="predicted"/>
<name>A0A109N1S1_9BACI</name>
<dbReference type="PANTHER" id="PTHR43798">
    <property type="entry name" value="MONOACYLGLYCEROL LIPASE"/>
    <property type="match status" value="1"/>
</dbReference>
<dbReference type="PANTHER" id="PTHR43798:SF6">
    <property type="entry name" value="HYDROLASE, PUTATIVE (AFU_ORTHOLOGUE AFUA_4G13070)-RELATED"/>
    <property type="match status" value="1"/>
</dbReference>
<dbReference type="AlphaFoldDB" id="A0A109N1S1"/>
<dbReference type="InterPro" id="IPR029058">
    <property type="entry name" value="AB_hydrolase_fold"/>
</dbReference>
<dbReference type="Gene3D" id="3.40.50.1820">
    <property type="entry name" value="alpha/beta hydrolase"/>
    <property type="match status" value="1"/>
</dbReference>
<dbReference type="EMBL" id="LNNH01000010">
    <property type="protein sequence ID" value="KWW21909.1"/>
    <property type="molecule type" value="Genomic_DNA"/>
</dbReference>
<gene>
    <name evidence="2" type="ORF">AS888_05325</name>
</gene>
<dbReference type="Proteomes" id="UP000064189">
    <property type="component" value="Unassembled WGS sequence"/>
</dbReference>
<evidence type="ECO:0000313" key="2">
    <source>
        <dbReference type="EMBL" id="KWW21909.1"/>
    </source>
</evidence>
<evidence type="ECO:0000313" key="3">
    <source>
        <dbReference type="Proteomes" id="UP000064189"/>
    </source>
</evidence>
<sequence>MAYCKVRQAEIYYEDLGEGTPILMIHGYTPDHRLMSGCMEPILAGRHGWRRIYLDLPGMGLTKGYDEISSSDEMLNAVSDFIQAVIPDQEYVIAGESYGGYIARGLIEKQQKRILGAAFICPVILPLPENRTVEKHEIVKMNQKFIESLSKDQLEDFKNHNIVLNEYTWLRYNEEILSGCKMGDEKFLNKVKNEYGFSFKIDQSDFSKPSVFLLGRQDSSVGYKDALDLADKYPKGTFAVLDSAGHNLQIEQPQLFPTLINEWLDRVEDFHN</sequence>
<accession>A0A109N1S1</accession>
<organism evidence="2 3">
    <name type="scientific">Peribacillus simplex</name>
    <dbReference type="NCBI Taxonomy" id="1478"/>
    <lineage>
        <taxon>Bacteria</taxon>
        <taxon>Bacillati</taxon>
        <taxon>Bacillota</taxon>
        <taxon>Bacilli</taxon>
        <taxon>Bacillales</taxon>
        <taxon>Bacillaceae</taxon>
        <taxon>Peribacillus</taxon>
    </lineage>
</organism>
<protein>
    <submittedName>
        <fullName evidence="2">2-hydroxy-6-oxo-6-phenylhexa-2,4-dienoate hydrolase</fullName>
    </submittedName>
</protein>